<organism evidence="6 9">
    <name type="scientific">Pseudoduganella albidiflava</name>
    <dbReference type="NCBI Taxonomy" id="321983"/>
    <lineage>
        <taxon>Bacteria</taxon>
        <taxon>Pseudomonadati</taxon>
        <taxon>Pseudomonadota</taxon>
        <taxon>Betaproteobacteria</taxon>
        <taxon>Burkholderiales</taxon>
        <taxon>Oxalobacteraceae</taxon>
        <taxon>Telluria group</taxon>
        <taxon>Pseudoduganella</taxon>
    </lineage>
</organism>
<dbReference type="CDD" id="cd02440">
    <property type="entry name" value="AdoMet_MTases"/>
    <property type="match status" value="1"/>
</dbReference>
<gene>
    <name evidence="7" type="ORF">EYF70_18085</name>
    <name evidence="6" type="ORF">GCM10007387_24930</name>
</gene>
<sequence length="266" mass="29018">MSQSFDPASGRAPVAPAAPVLSRRKGRLTLEFVPGEVQSQMDLADPDRLVLAYARAMMCFVLFKPRPAHIVMVGLGGGSLAKFCHRYLPAARITVLELSADVIALREHFAVPPDSARFRVIHADAARHMPLLAGSADVLLVDGFDAAGLPPALGSARFYADCRRALKPDGLLVANMFSYDPHYGAMEHRLRQAFSDNVCQFRGIAGNNHILFALRPAAAARPRPASRAHRLVQRVALCGALWPGLAPLNRLLAHWVVARLRRRGSR</sequence>
<dbReference type="GO" id="GO:0008168">
    <property type="term" value="F:methyltransferase activity"/>
    <property type="evidence" value="ECO:0007669"/>
    <property type="project" value="UniProtKB-KW"/>
</dbReference>
<evidence type="ECO:0000256" key="3">
    <source>
        <dbReference type="ARBA" id="ARBA00023115"/>
    </source>
</evidence>
<dbReference type="OrthoDB" id="117774at2"/>
<dbReference type="Proteomes" id="UP000628442">
    <property type="component" value="Unassembled WGS sequence"/>
</dbReference>
<dbReference type="Pfam" id="PF13649">
    <property type="entry name" value="Methyltransf_25"/>
    <property type="match status" value="1"/>
</dbReference>
<evidence type="ECO:0000313" key="7">
    <source>
        <dbReference type="EMBL" id="QBI02538.1"/>
    </source>
</evidence>
<evidence type="ECO:0000256" key="1">
    <source>
        <dbReference type="ARBA" id="ARBA00007867"/>
    </source>
</evidence>
<accession>A0A411X0S3</accession>
<dbReference type="AlphaFoldDB" id="A0A411X0S3"/>
<keyword evidence="2 4" id="KW-0808">Transferase</keyword>
<name>A0A411X0S3_9BURK</name>
<dbReference type="GO" id="GO:0032259">
    <property type="term" value="P:methylation"/>
    <property type="evidence" value="ECO:0007669"/>
    <property type="project" value="UniProtKB-KW"/>
</dbReference>
<evidence type="ECO:0000256" key="4">
    <source>
        <dbReference type="PROSITE-ProRule" id="PRU00354"/>
    </source>
</evidence>
<reference evidence="6" key="1">
    <citation type="journal article" date="2014" name="Int. J. Syst. Evol. Microbiol.">
        <title>Complete genome sequence of Corynebacterium casei LMG S-19264T (=DSM 44701T), isolated from a smear-ripened cheese.</title>
        <authorList>
            <consortium name="US DOE Joint Genome Institute (JGI-PGF)"/>
            <person name="Walter F."/>
            <person name="Albersmeier A."/>
            <person name="Kalinowski J."/>
            <person name="Ruckert C."/>
        </authorList>
    </citation>
    <scope>NUCLEOTIDE SEQUENCE</scope>
    <source>
        <strain evidence="6">KCTC 12343</strain>
    </source>
</reference>
<dbReference type="GO" id="GO:0006596">
    <property type="term" value="P:polyamine biosynthetic process"/>
    <property type="evidence" value="ECO:0007669"/>
    <property type="project" value="UniProtKB-UniRule"/>
</dbReference>
<keyword evidence="3 4" id="KW-0620">Polyamine biosynthesis</keyword>
<reference evidence="7 8" key="2">
    <citation type="submission" date="2019-02" db="EMBL/GenBank/DDBJ databases">
        <title>Draft Genome Sequences of Six Type Strains of the Genus Massilia.</title>
        <authorList>
            <person name="Miess H."/>
            <person name="Frediansyhah A."/>
            <person name="Gross H."/>
        </authorList>
    </citation>
    <scope>NUCLEOTIDE SEQUENCE [LARGE SCALE GENOMIC DNA]</scope>
    <source>
        <strain evidence="7 8">DSM 17472</strain>
    </source>
</reference>
<dbReference type="PANTHER" id="PTHR43317">
    <property type="entry name" value="THERMOSPERMINE SYNTHASE ACAULIS5"/>
    <property type="match status" value="1"/>
</dbReference>
<reference evidence="6" key="3">
    <citation type="submission" date="2022-12" db="EMBL/GenBank/DDBJ databases">
        <authorList>
            <person name="Sun Q."/>
            <person name="Kim S."/>
        </authorList>
    </citation>
    <scope>NUCLEOTIDE SEQUENCE</scope>
    <source>
        <strain evidence="6">KCTC 12343</strain>
    </source>
</reference>
<dbReference type="EMBL" id="CP036401">
    <property type="protein sequence ID" value="QBI02538.1"/>
    <property type="molecule type" value="Genomic_DNA"/>
</dbReference>
<keyword evidence="8" id="KW-1185">Reference proteome</keyword>
<dbReference type="Gene3D" id="3.40.50.150">
    <property type="entry name" value="Vaccinia Virus protein VP39"/>
    <property type="match status" value="1"/>
</dbReference>
<dbReference type="PANTHER" id="PTHR43317:SF11">
    <property type="entry name" value="POLYAMINE AMINOPROPYLTRANSFERASE 2"/>
    <property type="match status" value="1"/>
</dbReference>
<evidence type="ECO:0000313" key="9">
    <source>
        <dbReference type="Proteomes" id="UP000628442"/>
    </source>
</evidence>
<feature type="domain" description="PABS" evidence="5">
    <location>
        <begin position="1"/>
        <end position="219"/>
    </location>
</feature>
<evidence type="ECO:0000256" key="2">
    <source>
        <dbReference type="ARBA" id="ARBA00022679"/>
    </source>
</evidence>
<dbReference type="PROSITE" id="PS51006">
    <property type="entry name" value="PABS_2"/>
    <property type="match status" value="1"/>
</dbReference>
<protein>
    <submittedName>
        <fullName evidence="7">Methyltransferase domain-containing protein</fullName>
    </submittedName>
</protein>
<dbReference type="SUPFAM" id="SSF53335">
    <property type="entry name" value="S-adenosyl-L-methionine-dependent methyltransferases"/>
    <property type="match status" value="1"/>
</dbReference>
<dbReference type="Proteomes" id="UP000292307">
    <property type="component" value="Chromosome"/>
</dbReference>
<dbReference type="InterPro" id="IPR030374">
    <property type="entry name" value="PABS"/>
</dbReference>
<dbReference type="EMBL" id="BMWV01000005">
    <property type="protein sequence ID" value="GGY41994.1"/>
    <property type="molecule type" value="Genomic_DNA"/>
</dbReference>
<evidence type="ECO:0000313" key="6">
    <source>
        <dbReference type="EMBL" id="GGY41994.1"/>
    </source>
</evidence>
<comment type="similarity">
    <text evidence="1">Belongs to the spermidine/spermine synthase family.</text>
</comment>
<feature type="active site" description="Proton acceptor" evidence="4">
    <location>
        <position position="142"/>
    </location>
</feature>
<proteinExistence type="inferred from homology"/>
<dbReference type="InterPro" id="IPR029063">
    <property type="entry name" value="SAM-dependent_MTases_sf"/>
</dbReference>
<evidence type="ECO:0000313" key="8">
    <source>
        <dbReference type="Proteomes" id="UP000292307"/>
    </source>
</evidence>
<dbReference type="RefSeq" id="WP_131146650.1">
    <property type="nucleotide sequence ID" value="NZ_BMWV01000005.1"/>
</dbReference>
<keyword evidence="7" id="KW-0489">Methyltransferase</keyword>
<dbReference type="InterPro" id="IPR041698">
    <property type="entry name" value="Methyltransf_25"/>
</dbReference>
<evidence type="ECO:0000259" key="5">
    <source>
        <dbReference type="PROSITE" id="PS51006"/>
    </source>
</evidence>